<reference evidence="2" key="1">
    <citation type="journal article" date="2024" name="Viruses">
        <title>New Genera and Species of Caulobacter and Brevundimonas Bacteriophages Provide Insights into Phage Genome Evolution.</title>
        <authorList>
            <person name="Ely B."/>
            <person name="Hils M."/>
            <person name="Clarke A."/>
            <person name="Albert M."/>
            <person name="Holness N."/>
            <person name="Lenski J."/>
            <person name="Mohammadi T."/>
        </authorList>
    </citation>
    <scope>NUCLEOTIDE SEQUENCE [LARGE SCALE GENOMIC DNA]</scope>
</reference>
<sequence length="127" mass="14308">MIDTLETYLQNVAKRKTGRLTLATLGAMQLLKKEENFGRKKYFGHPSTGCMCTLGAVMRADLAAQGVKDRTHSFDIEDIAVKAARQAGLYKVNGETVRIAEFNDTQPFEVVYQELCRLHRYAKKHGL</sequence>
<evidence type="ECO:0000313" key="1">
    <source>
        <dbReference type="EMBL" id="WNV48144.1"/>
    </source>
</evidence>
<protein>
    <submittedName>
        <fullName evidence="1">Uncharacterized protein</fullName>
    </submittedName>
</protein>
<name>A0AA96PRG5_9CAUD</name>
<dbReference type="EMBL" id="OR260090">
    <property type="protein sequence ID" value="WNV48144.1"/>
    <property type="molecule type" value="Genomic_DNA"/>
</dbReference>
<gene>
    <name evidence="1" type="ORF">Ql52_gp008</name>
</gene>
<evidence type="ECO:0000313" key="2">
    <source>
        <dbReference type="Proteomes" id="UP001301924"/>
    </source>
</evidence>
<dbReference type="Proteomes" id="UP001301924">
    <property type="component" value="Segment"/>
</dbReference>
<proteinExistence type="predicted"/>
<accession>A0AA96PRG5</accession>
<organism evidence="1 2">
    <name type="scientific">Caulobacter phage Quill_5.2</name>
    <dbReference type="NCBI Taxonomy" id="3075108"/>
    <lineage>
        <taxon>Viruses</taxon>
        <taxon>Duplodnaviria</taxon>
        <taxon>Heunggongvirae</taxon>
        <taxon>Uroviricota</taxon>
        <taxon>Caudoviricetes</taxon>
        <taxon>Autographivirales</taxon>
        <taxon>Autonotataviridae</taxon>
        <taxon>Lullwatervirus</taxon>
        <taxon>Lullwatervirus quill52</taxon>
    </lineage>
</organism>
<keyword evidence="2" id="KW-1185">Reference proteome</keyword>